<gene>
    <name evidence="1" type="ORF">SAMEA4504048_01824</name>
</gene>
<name>A0A239XCB1_STRAI</name>
<organism evidence="1 2">
    <name type="scientific">Streptococcus acidominimus</name>
    <dbReference type="NCBI Taxonomy" id="1326"/>
    <lineage>
        <taxon>Bacteria</taxon>
        <taxon>Bacillati</taxon>
        <taxon>Bacillota</taxon>
        <taxon>Bacilli</taxon>
        <taxon>Lactobacillales</taxon>
        <taxon>Streptococcaceae</taxon>
        <taxon>Streptococcus</taxon>
    </lineage>
</organism>
<dbReference type="AlphaFoldDB" id="A0A239XCB1"/>
<evidence type="ECO:0000313" key="2">
    <source>
        <dbReference type="Proteomes" id="UP000215144"/>
    </source>
</evidence>
<dbReference type="KEGG" id="saco:SAME_01824"/>
<dbReference type="Proteomes" id="UP000215144">
    <property type="component" value="Chromosome 1"/>
</dbReference>
<evidence type="ECO:0000313" key="1">
    <source>
        <dbReference type="EMBL" id="SNV44242.1"/>
    </source>
</evidence>
<dbReference type="EMBL" id="LT906454">
    <property type="protein sequence ID" value="SNV44242.1"/>
    <property type="molecule type" value="Genomic_DNA"/>
</dbReference>
<accession>A0A239XCB1</accession>
<reference evidence="1 2" key="1">
    <citation type="submission" date="2017-06" db="EMBL/GenBank/DDBJ databases">
        <authorList>
            <consortium name="Pathogen Informatics"/>
        </authorList>
    </citation>
    <scope>NUCLEOTIDE SEQUENCE [LARGE SCALE GENOMIC DNA]</scope>
    <source>
        <strain evidence="1 2">NCTC11291</strain>
    </source>
</reference>
<protein>
    <submittedName>
        <fullName evidence="1">Winged helix family two component transcriptional regulator</fullName>
    </submittedName>
</protein>
<proteinExistence type="predicted"/>
<sequence>MSARRLTISALFMTATLILSASILSIPVPGGHFFYHLSSLSRYLLKNILSSIVKIRKLFSFELKFRVKKSTRN</sequence>